<evidence type="ECO:0000256" key="1">
    <source>
        <dbReference type="ARBA" id="ARBA00003307"/>
    </source>
</evidence>
<comment type="function">
    <text evidence="1">Ubiquitin-like modifier involved in autophagosomes formation. May mediate the delivery of the autophagosomes to the vacuole via the microtubule cytoskeleton.</text>
</comment>
<dbReference type="Pfam" id="PF02991">
    <property type="entry name" value="ATG8"/>
    <property type="match status" value="1"/>
</dbReference>
<dbReference type="GO" id="GO:0015031">
    <property type="term" value="P:protein transport"/>
    <property type="evidence" value="ECO:0007669"/>
    <property type="project" value="UniProtKB-KW"/>
</dbReference>
<name>A0A5N5FDM5_9ROSA</name>
<evidence type="ECO:0000256" key="7">
    <source>
        <dbReference type="ARBA" id="ARBA00022927"/>
    </source>
</evidence>
<gene>
    <name evidence="11" type="ORF">D8674_001958</name>
</gene>
<dbReference type="InterPro" id="IPR004241">
    <property type="entry name" value="Atg8-like"/>
</dbReference>
<keyword evidence="7" id="KW-0653">Protein transport</keyword>
<keyword evidence="12" id="KW-1185">Reference proteome</keyword>
<evidence type="ECO:0000256" key="10">
    <source>
        <dbReference type="ARBA" id="ARBA00023288"/>
    </source>
</evidence>
<dbReference type="GO" id="GO:0005776">
    <property type="term" value="C:autophagosome"/>
    <property type="evidence" value="ECO:0007669"/>
    <property type="project" value="UniProtKB-ARBA"/>
</dbReference>
<dbReference type="SUPFAM" id="SSF54236">
    <property type="entry name" value="Ubiquitin-like"/>
    <property type="match status" value="1"/>
</dbReference>
<protein>
    <submittedName>
        <fullName evidence="11">Protein argonaute 4B-like</fullName>
    </submittedName>
</protein>
<keyword evidence="9" id="KW-0206">Cytoskeleton</keyword>
<keyword evidence="8" id="KW-0472">Membrane</keyword>
<dbReference type="EMBL" id="SMOL01000695">
    <property type="protein sequence ID" value="KAB2600953.1"/>
    <property type="molecule type" value="Genomic_DNA"/>
</dbReference>
<evidence type="ECO:0000313" key="12">
    <source>
        <dbReference type="Proteomes" id="UP000327157"/>
    </source>
</evidence>
<dbReference type="Proteomes" id="UP000327157">
    <property type="component" value="Chromosome 10"/>
</dbReference>
<proteinExistence type="inferred from homology"/>
<keyword evidence="9" id="KW-0963">Cytoplasm</keyword>
<accession>A0A5N5FDM5</accession>
<evidence type="ECO:0000256" key="2">
    <source>
        <dbReference type="ARBA" id="ARBA00004245"/>
    </source>
</evidence>
<organism evidence="11 12">
    <name type="scientific">Pyrus ussuriensis x Pyrus communis</name>
    <dbReference type="NCBI Taxonomy" id="2448454"/>
    <lineage>
        <taxon>Eukaryota</taxon>
        <taxon>Viridiplantae</taxon>
        <taxon>Streptophyta</taxon>
        <taxon>Embryophyta</taxon>
        <taxon>Tracheophyta</taxon>
        <taxon>Spermatophyta</taxon>
        <taxon>Magnoliopsida</taxon>
        <taxon>eudicotyledons</taxon>
        <taxon>Gunneridae</taxon>
        <taxon>Pentapetalae</taxon>
        <taxon>rosids</taxon>
        <taxon>fabids</taxon>
        <taxon>Rosales</taxon>
        <taxon>Rosaceae</taxon>
        <taxon>Amygdaloideae</taxon>
        <taxon>Maleae</taxon>
        <taxon>Pyrus</taxon>
    </lineage>
</organism>
<evidence type="ECO:0000256" key="5">
    <source>
        <dbReference type="ARBA" id="ARBA00022701"/>
    </source>
</evidence>
<dbReference type="OrthoDB" id="10363550at2759"/>
<comment type="subcellular location">
    <subcellularLocation>
        <location evidence="2">Cytoplasm</location>
        <location evidence="2">Cytoskeleton</location>
    </subcellularLocation>
    <subcellularLocation>
        <location evidence="3">Membrane</location>
    </subcellularLocation>
</comment>
<keyword evidence="5" id="KW-0493">Microtubule</keyword>
<comment type="caution">
    <text evidence="11">The sequence shown here is derived from an EMBL/GenBank/DDBJ whole genome shotgun (WGS) entry which is preliminary data.</text>
</comment>
<evidence type="ECO:0000313" key="11">
    <source>
        <dbReference type="EMBL" id="KAB2600953.1"/>
    </source>
</evidence>
<keyword evidence="7" id="KW-0813">Transport</keyword>
<dbReference type="AlphaFoldDB" id="A0A5N5FDM5"/>
<dbReference type="GO" id="GO:0005874">
    <property type="term" value="C:microtubule"/>
    <property type="evidence" value="ECO:0007669"/>
    <property type="project" value="UniProtKB-KW"/>
</dbReference>
<dbReference type="Gene3D" id="3.10.20.90">
    <property type="entry name" value="Phosphatidylinositol 3-kinase Catalytic Subunit, Chain A, domain 1"/>
    <property type="match status" value="1"/>
</dbReference>
<sequence>MYTLVLDERFSRVFCHLSCVFHCRYNVHRDMPLKEFVDFIRLRIQHDFPWNKSMFVYLKNTEPPIGTTLMSEVDEKNRDKDGFVRITYSGKEKGGWTR</sequence>
<dbReference type="InterPro" id="IPR029071">
    <property type="entry name" value="Ubiquitin-like_domsf"/>
</dbReference>
<keyword evidence="6" id="KW-0833">Ubl conjugation pathway</keyword>
<reference evidence="12" key="2">
    <citation type="submission" date="2019-10" db="EMBL/GenBank/DDBJ databases">
        <title>A de novo genome assembly of a pear dwarfing rootstock.</title>
        <authorList>
            <person name="Wang F."/>
            <person name="Wang J."/>
            <person name="Li S."/>
            <person name="Zhang Y."/>
            <person name="Fang M."/>
            <person name="Ma L."/>
            <person name="Zhao Y."/>
            <person name="Jiang S."/>
        </authorList>
    </citation>
    <scope>NUCLEOTIDE SEQUENCE [LARGE SCALE GENOMIC DNA]</scope>
</reference>
<keyword evidence="10" id="KW-0449">Lipoprotein</keyword>
<evidence type="ECO:0000256" key="3">
    <source>
        <dbReference type="ARBA" id="ARBA00004370"/>
    </source>
</evidence>
<evidence type="ECO:0000256" key="4">
    <source>
        <dbReference type="ARBA" id="ARBA00007293"/>
    </source>
</evidence>
<evidence type="ECO:0000256" key="6">
    <source>
        <dbReference type="ARBA" id="ARBA00022786"/>
    </source>
</evidence>
<reference evidence="11 12" key="1">
    <citation type="submission" date="2019-09" db="EMBL/GenBank/DDBJ databases">
        <authorList>
            <person name="Ou C."/>
        </authorList>
    </citation>
    <scope>NUCLEOTIDE SEQUENCE [LARGE SCALE GENOMIC DNA]</scope>
    <source>
        <strain evidence="11">S2</strain>
        <tissue evidence="11">Leaf</tissue>
    </source>
</reference>
<dbReference type="GO" id="GO:0016020">
    <property type="term" value="C:membrane"/>
    <property type="evidence" value="ECO:0007669"/>
    <property type="project" value="UniProtKB-SubCell"/>
</dbReference>
<evidence type="ECO:0000256" key="9">
    <source>
        <dbReference type="ARBA" id="ARBA00023212"/>
    </source>
</evidence>
<comment type="similarity">
    <text evidence="4">Belongs to the ATG8 family.</text>
</comment>
<reference evidence="11 12" key="3">
    <citation type="submission" date="2019-11" db="EMBL/GenBank/DDBJ databases">
        <title>A de novo genome assembly of a pear dwarfing rootstock.</title>
        <authorList>
            <person name="Wang F."/>
            <person name="Wang J."/>
            <person name="Li S."/>
            <person name="Zhang Y."/>
            <person name="Fang M."/>
            <person name="Ma L."/>
            <person name="Zhao Y."/>
            <person name="Jiang S."/>
        </authorList>
    </citation>
    <scope>NUCLEOTIDE SEQUENCE [LARGE SCALE GENOMIC DNA]</scope>
    <source>
        <strain evidence="11">S2</strain>
        <tissue evidence="11">Leaf</tissue>
    </source>
</reference>
<evidence type="ECO:0000256" key="8">
    <source>
        <dbReference type="ARBA" id="ARBA00023136"/>
    </source>
</evidence>